<dbReference type="Proteomes" id="UP001569963">
    <property type="component" value="Unassembled WGS sequence"/>
</dbReference>
<gene>
    <name evidence="2" type="ORF">SM611_04160</name>
</gene>
<dbReference type="RefSeq" id="WP_371947459.1">
    <property type="nucleotide sequence ID" value="NZ_JAXCEI010000002.1"/>
</dbReference>
<dbReference type="Pfam" id="PF14028">
    <property type="entry name" value="Lant_dehydr_C"/>
    <property type="match status" value="1"/>
</dbReference>
<reference evidence="2 3" key="1">
    <citation type="submission" date="2023-11" db="EMBL/GenBank/DDBJ databases">
        <title>Actinomadura monticuli sp. nov., isolated from volcanic ash.</title>
        <authorList>
            <person name="Lee S.D."/>
            <person name="Yang H."/>
            <person name="Kim I.S."/>
        </authorList>
    </citation>
    <scope>NUCLEOTIDE SEQUENCE [LARGE SCALE GENOMIC DNA]</scope>
    <source>
        <strain evidence="2 3">DLS-62</strain>
    </source>
</reference>
<evidence type="ECO:0000313" key="2">
    <source>
        <dbReference type="EMBL" id="MFA1538114.1"/>
    </source>
</evidence>
<evidence type="ECO:0000313" key="3">
    <source>
        <dbReference type="Proteomes" id="UP001569963"/>
    </source>
</evidence>
<comment type="caution">
    <text evidence="2">The sequence shown here is derived from an EMBL/GenBank/DDBJ whole genome shotgun (WGS) entry which is preliminary data.</text>
</comment>
<name>A0ABV4Q6G7_9ACTN</name>
<protein>
    <submittedName>
        <fullName evidence="2">Lantibiotic dehydratase C-terminal domain-containing protein</fullName>
    </submittedName>
</protein>
<evidence type="ECO:0000259" key="1">
    <source>
        <dbReference type="Pfam" id="PF14028"/>
    </source>
</evidence>
<sequence length="289" mass="31960">MSWRAVHVYAHTRLDVLVKQCLPLWAAPYERSFFIRYWQGGPHLRLRVDLPRQSDLAALRARIIDDLAAVPATDTFDGEAFAADQAVYAALEGSATGPAPLVPDGTVIERPYEPEYGKYGGPVGVEIAESLFVTSSRLVLAQASSRISEEAKLLTLLTALRATAMPRAEMLRFLDYYQMSWSNYVTASGWSAWGDSPDVPMSTHTKAELLLRTPVKKLNAWGRAVAEAFAACVRVEDSVRGALTQADPLAADWTHQVLIHYIHTHFNRMGVLPEEEARLGHLAFVLLAS</sequence>
<dbReference type="InterPro" id="IPR023809">
    <property type="entry name" value="Thiopep_bacteriocin_synth_dom"/>
</dbReference>
<keyword evidence="3" id="KW-1185">Reference proteome</keyword>
<dbReference type="EMBL" id="JAXCEI010000002">
    <property type="protein sequence ID" value="MFA1538114.1"/>
    <property type="molecule type" value="Genomic_DNA"/>
</dbReference>
<organism evidence="2 3">
    <name type="scientific">Actinomadura monticuli</name>
    <dbReference type="NCBI Taxonomy" id="3097367"/>
    <lineage>
        <taxon>Bacteria</taxon>
        <taxon>Bacillati</taxon>
        <taxon>Actinomycetota</taxon>
        <taxon>Actinomycetes</taxon>
        <taxon>Streptosporangiales</taxon>
        <taxon>Thermomonosporaceae</taxon>
        <taxon>Actinomadura</taxon>
    </lineage>
</organism>
<feature type="domain" description="Thiopeptide-type bacteriocin biosynthesis" evidence="1">
    <location>
        <begin position="3"/>
        <end position="283"/>
    </location>
</feature>
<proteinExistence type="predicted"/>
<accession>A0ABV4Q6G7</accession>